<comment type="caution">
    <text evidence="1">The sequence shown here is derived from an EMBL/GenBank/DDBJ whole genome shotgun (WGS) entry which is preliminary data.</text>
</comment>
<protein>
    <submittedName>
        <fullName evidence="1">Uncharacterized protein</fullName>
    </submittedName>
</protein>
<proteinExistence type="predicted"/>
<dbReference type="AlphaFoldDB" id="A0A1Q9AKF5"/>
<sequence length="137" mass="15545">MRVEAHSPLRDVPYLIHTGFELPLMLDGLKPLAVFSDLSDSAVITDTRARFAPFVAQGRIVLVEQGRTMTFDGRSITMVDLFYYLPGEGWRVPVLGALRAEARPWSEAAEEIEGLLLGYSPAQNGWWRERNRREARK</sequence>
<name>A0A1Q9AKF5_9HYPH</name>
<dbReference type="Proteomes" id="UP000186143">
    <property type="component" value="Unassembled WGS sequence"/>
</dbReference>
<evidence type="ECO:0000313" key="1">
    <source>
        <dbReference type="EMBL" id="OLP55747.1"/>
    </source>
</evidence>
<dbReference type="EMBL" id="MKIO01000027">
    <property type="protein sequence ID" value="OLP55747.1"/>
    <property type="molecule type" value="Genomic_DNA"/>
</dbReference>
<evidence type="ECO:0000313" key="2">
    <source>
        <dbReference type="Proteomes" id="UP000186143"/>
    </source>
</evidence>
<gene>
    <name evidence="1" type="ORF">BJF92_08150</name>
</gene>
<organism evidence="1 2">
    <name type="scientific">Xaviernesmea rhizosphaerae</name>
    <dbReference type="NCBI Taxonomy" id="1672749"/>
    <lineage>
        <taxon>Bacteria</taxon>
        <taxon>Pseudomonadati</taxon>
        <taxon>Pseudomonadota</taxon>
        <taxon>Alphaproteobacteria</taxon>
        <taxon>Hyphomicrobiales</taxon>
        <taxon>Rhizobiaceae</taxon>
        <taxon>Rhizobium/Agrobacterium group</taxon>
        <taxon>Xaviernesmea</taxon>
    </lineage>
</organism>
<reference evidence="1 2" key="1">
    <citation type="submission" date="2016-09" db="EMBL/GenBank/DDBJ databases">
        <title>Rhizobium sp. nov., a novel species isolated from the rice rhizosphere.</title>
        <authorList>
            <person name="Zhao J."/>
            <person name="Zhang X."/>
        </authorList>
    </citation>
    <scope>NUCLEOTIDE SEQUENCE [LARGE SCALE GENOMIC DNA]</scope>
    <source>
        <strain evidence="1 2">MH17</strain>
    </source>
</reference>
<accession>A0A1Q9AKF5</accession>